<evidence type="ECO:0000313" key="1">
    <source>
        <dbReference type="EMBL" id="QNN49134.1"/>
    </source>
</evidence>
<evidence type="ECO:0000313" key="2">
    <source>
        <dbReference type="Proteomes" id="UP000515976"/>
    </source>
</evidence>
<organism evidence="1 2">
    <name type="scientific">Phycicoccus endophyticus</name>
    <dbReference type="NCBI Taxonomy" id="1690220"/>
    <lineage>
        <taxon>Bacteria</taxon>
        <taxon>Bacillati</taxon>
        <taxon>Actinomycetota</taxon>
        <taxon>Actinomycetes</taxon>
        <taxon>Micrococcales</taxon>
        <taxon>Intrasporangiaceae</taxon>
        <taxon>Phycicoccus</taxon>
    </lineage>
</organism>
<name>A0A7G9R0K9_9MICO</name>
<evidence type="ECO:0008006" key="3">
    <source>
        <dbReference type="Google" id="ProtNLM"/>
    </source>
</evidence>
<dbReference type="KEGG" id="pei:H9L10_12995"/>
<proteinExistence type="predicted"/>
<keyword evidence="2" id="KW-1185">Reference proteome</keyword>
<reference evidence="1 2" key="1">
    <citation type="submission" date="2020-08" db="EMBL/GenBank/DDBJ databases">
        <title>Genome sequence of Phycicoccus endophyticus JCM 31784T.</title>
        <authorList>
            <person name="Hyun D.-W."/>
            <person name="Bae J.-W."/>
        </authorList>
    </citation>
    <scope>NUCLEOTIDE SEQUENCE [LARGE SCALE GENOMIC DNA]</scope>
    <source>
        <strain evidence="1 2">JCM 31784</strain>
    </source>
</reference>
<sequence>MTTTPVPVSTPTVRELIAELASTEDTLRECRRGGSVQRQVTVARRQAVIVRELRRRARGGH</sequence>
<dbReference type="Proteomes" id="UP000515976">
    <property type="component" value="Chromosome"/>
</dbReference>
<dbReference type="RefSeq" id="WP_166101071.1">
    <property type="nucleotide sequence ID" value="NZ_BMMY01000006.1"/>
</dbReference>
<gene>
    <name evidence="1" type="ORF">H9L10_12995</name>
</gene>
<dbReference type="AlphaFoldDB" id="A0A7G9R0K9"/>
<dbReference type="EMBL" id="CP060712">
    <property type="protein sequence ID" value="QNN49134.1"/>
    <property type="molecule type" value="Genomic_DNA"/>
</dbReference>
<accession>A0A7G9R0K9</accession>
<protein>
    <recommendedName>
        <fullName evidence="3">50S ribosomal protein L29</fullName>
    </recommendedName>
</protein>